<proteinExistence type="predicted"/>
<dbReference type="EMBL" id="JBHTNH010000007">
    <property type="protein sequence ID" value="MFD1361125.1"/>
    <property type="molecule type" value="Genomic_DNA"/>
</dbReference>
<sequence length="79" mass="9293">MRSVNITQINKNIAENRKKVNARLNEKRAAKPRIRRSRPRSEDEQKALTEITKASVKRAKREGKMKIIGNRRVYYDPSE</sequence>
<protein>
    <submittedName>
        <fullName evidence="2">Uncharacterized protein</fullName>
    </submittedName>
</protein>
<reference evidence="3" key="1">
    <citation type="journal article" date="2019" name="Int. J. Syst. Evol. Microbiol.">
        <title>The Global Catalogue of Microorganisms (GCM) 10K type strain sequencing project: providing services to taxonomists for standard genome sequencing and annotation.</title>
        <authorList>
            <consortium name="The Broad Institute Genomics Platform"/>
            <consortium name="The Broad Institute Genome Sequencing Center for Infectious Disease"/>
            <person name="Wu L."/>
            <person name="Ma J."/>
        </authorList>
    </citation>
    <scope>NUCLEOTIDE SEQUENCE [LARGE SCALE GENOMIC DNA]</scope>
    <source>
        <strain evidence="3">CCUG 54822</strain>
    </source>
</reference>
<dbReference type="Proteomes" id="UP001597178">
    <property type="component" value="Unassembled WGS sequence"/>
</dbReference>
<organism evidence="2 3">
    <name type="scientific">Lentibacillus salinarum</name>
    <dbReference type="NCBI Taxonomy" id="446820"/>
    <lineage>
        <taxon>Bacteria</taxon>
        <taxon>Bacillati</taxon>
        <taxon>Bacillota</taxon>
        <taxon>Bacilli</taxon>
        <taxon>Bacillales</taxon>
        <taxon>Bacillaceae</taxon>
        <taxon>Lentibacillus</taxon>
    </lineage>
</organism>
<feature type="region of interest" description="Disordered" evidence="1">
    <location>
        <begin position="23"/>
        <end position="46"/>
    </location>
</feature>
<gene>
    <name evidence="2" type="ORF">ACFQ4A_05500</name>
</gene>
<evidence type="ECO:0000313" key="2">
    <source>
        <dbReference type="EMBL" id="MFD1361125.1"/>
    </source>
</evidence>
<evidence type="ECO:0000313" key="3">
    <source>
        <dbReference type="Proteomes" id="UP001597178"/>
    </source>
</evidence>
<dbReference type="RefSeq" id="WP_382398401.1">
    <property type="nucleotide sequence ID" value="NZ_JBHTNH010000007.1"/>
</dbReference>
<accession>A0ABW3ZRZ7</accession>
<evidence type="ECO:0000256" key="1">
    <source>
        <dbReference type="SAM" id="MobiDB-lite"/>
    </source>
</evidence>
<keyword evidence="3" id="KW-1185">Reference proteome</keyword>
<comment type="caution">
    <text evidence="2">The sequence shown here is derived from an EMBL/GenBank/DDBJ whole genome shotgun (WGS) entry which is preliminary data.</text>
</comment>
<name>A0ABW3ZRZ7_9BACI</name>